<proteinExistence type="predicted"/>
<feature type="region of interest" description="Disordered" evidence="1">
    <location>
        <begin position="1"/>
        <end position="100"/>
    </location>
</feature>
<reference evidence="2 3" key="1">
    <citation type="submission" date="2019-07" db="EMBL/GenBank/DDBJ databases">
        <title>De Novo Assembly of kiwifruit Actinidia rufa.</title>
        <authorList>
            <person name="Sugita-Konishi S."/>
            <person name="Sato K."/>
            <person name="Mori E."/>
            <person name="Abe Y."/>
            <person name="Kisaki G."/>
            <person name="Hamano K."/>
            <person name="Suezawa K."/>
            <person name="Otani M."/>
            <person name="Fukuda T."/>
            <person name="Manabe T."/>
            <person name="Gomi K."/>
            <person name="Tabuchi M."/>
            <person name="Akimitsu K."/>
            <person name="Kataoka I."/>
        </authorList>
    </citation>
    <scope>NUCLEOTIDE SEQUENCE [LARGE SCALE GENOMIC DNA]</scope>
    <source>
        <strain evidence="3">cv. Fuchu</strain>
    </source>
</reference>
<evidence type="ECO:0000313" key="2">
    <source>
        <dbReference type="EMBL" id="GFZ21149.1"/>
    </source>
</evidence>
<keyword evidence="3" id="KW-1185">Reference proteome</keyword>
<dbReference type="EMBL" id="BJWL01000029">
    <property type="protein sequence ID" value="GFZ21149.1"/>
    <property type="molecule type" value="Genomic_DNA"/>
</dbReference>
<comment type="caution">
    <text evidence="2">The sequence shown here is derived from an EMBL/GenBank/DDBJ whole genome shotgun (WGS) entry which is preliminary data.</text>
</comment>
<gene>
    <name evidence="2" type="ORF">Acr_29g0003110</name>
</gene>
<feature type="compositionally biased region" description="Basic and acidic residues" evidence="1">
    <location>
        <begin position="42"/>
        <end position="53"/>
    </location>
</feature>
<accession>A0A7J0HDJ6</accession>
<protein>
    <submittedName>
        <fullName evidence="2">Uncharacterized protein</fullName>
    </submittedName>
</protein>
<dbReference type="AlphaFoldDB" id="A0A7J0HDJ6"/>
<evidence type="ECO:0000313" key="3">
    <source>
        <dbReference type="Proteomes" id="UP000585474"/>
    </source>
</evidence>
<feature type="compositionally biased region" description="Polar residues" evidence="1">
    <location>
        <begin position="32"/>
        <end position="41"/>
    </location>
</feature>
<sequence>MASQSSKRSRSREPKGAKTPSNRGDKLLVDAQRTSKVTSRQRLVEGRPSEGRPKGPTLPPREGRDKRQRRSHVSLDSRTYSKFVASRKHRGSPNRADSGMDLYETLNAKRNRDVGCSTRPELKEAVPRYQTPFSQNIKGMDPSEKFTLPRFTLYDGKSDLRSHICHGRQMMALWNHMDALICRVFPSSSGDLGLKWFDRLPTRSIESFYQLIESFVARRPEERVGSKLRVDPRARLVRPPQSRLSDLKEFQALSGRQSNLPKICSDKTRLPISHRNLQLGCSCG</sequence>
<evidence type="ECO:0000256" key="1">
    <source>
        <dbReference type="SAM" id="MobiDB-lite"/>
    </source>
</evidence>
<dbReference type="OrthoDB" id="1685975at2759"/>
<name>A0A7J0HDJ6_9ERIC</name>
<dbReference type="Proteomes" id="UP000585474">
    <property type="component" value="Unassembled WGS sequence"/>
</dbReference>
<organism evidence="2 3">
    <name type="scientific">Actinidia rufa</name>
    <dbReference type="NCBI Taxonomy" id="165716"/>
    <lineage>
        <taxon>Eukaryota</taxon>
        <taxon>Viridiplantae</taxon>
        <taxon>Streptophyta</taxon>
        <taxon>Embryophyta</taxon>
        <taxon>Tracheophyta</taxon>
        <taxon>Spermatophyta</taxon>
        <taxon>Magnoliopsida</taxon>
        <taxon>eudicotyledons</taxon>
        <taxon>Gunneridae</taxon>
        <taxon>Pentapetalae</taxon>
        <taxon>asterids</taxon>
        <taxon>Ericales</taxon>
        <taxon>Actinidiaceae</taxon>
        <taxon>Actinidia</taxon>
    </lineage>
</organism>